<dbReference type="OrthoDB" id="9781415at2"/>
<feature type="transmembrane region" description="Helical" evidence="3">
    <location>
        <begin position="146"/>
        <end position="167"/>
    </location>
</feature>
<proteinExistence type="predicted"/>
<dbReference type="Proteomes" id="UP000013378">
    <property type="component" value="Unassembled WGS sequence"/>
</dbReference>
<dbReference type="InterPro" id="IPR050275">
    <property type="entry name" value="PGM_Phosphatase"/>
</dbReference>
<dbReference type="PANTHER" id="PTHR48100:SF1">
    <property type="entry name" value="HISTIDINE PHOSPHATASE FAMILY PROTEIN-RELATED"/>
    <property type="match status" value="1"/>
</dbReference>
<feature type="binding site" evidence="2">
    <location>
        <position position="58"/>
    </location>
    <ligand>
        <name>substrate</name>
    </ligand>
</feature>
<evidence type="ECO:0000256" key="2">
    <source>
        <dbReference type="PIRSR" id="PIRSR613078-2"/>
    </source>
</evidence>
<dbReference type="eggNOG" id="COG0406">
    <property type="taxonomic scope" value="Bacteria"/>
</dbReference>
<feature type="active site" description="Tele-phosphohistidine intermediate" evidence="1">
    <location>
        <position position="9"/>
    </location>
</feature>
<dbReference type="RefSeq" id="WP_006310353.1">
    <property type="nucleotide sequence ID" value="NZ_ARZA01000086.1"/>
</dbReference>
<dbReference type="SUPFAM" id="SSF53254">
    <property type="entry name" value="Phosphoglycerate mutase-like"/>
    <property type="match status" value="1"/>
</dbReference>
<sequence length="204" mass="23739">MSKIYLVRHCQSKWNFTSKIQGQIDIDLSKNGYKQAIKVGQRLKNEKIDLIYTSDLIRAFKTALIISFKTETHKIKKTHLLREIDFGPWQGLTINEVKKIYSDDYSLWLTSPHEFNFNGIETLNNLKDRIIMFIDSELQKNLNKNILIVSHSSVIKIIILTILGFNLSYYKNFSLDNGGITIIENKEYNSVIKLLNDTSHLREV</sequence>
<evidence type="ECO:0000256" key="1">
    <source>
        <dbReference type="PIRSR" id="PIRSR613078-1"/>
    </source>
</evidence>
<reference evidence="4 5" key="1">
    <citation type="journal article" date="2015" name="Geomicrobiol. J.">
        <title>Caldisalinibacter kiritimatiensis gen. nov., sp. nov., a moderately thermohalophilic thiosulfate-reducing bacterium from a hypersaline microbial mat.</title>
        <authorList>
            <person name="Ben Hania W."/>
            <person name="Joseph M."/>
            <person name="Fiebig A."/>
            <person name="Bunk B."/>
            <person name="Klenk H.-P."/>
            <person name="Fardeau M.-L."/>
            <person name="Spring S."/>
        </authorList>
    </citation>
    <scope>NUCLEOTIDE SEQUENCE [LARGE SCALE GENOMIC DNA]</scope>
    <source>
        <strain evidence="4 5">L21-TH-D2</strain>
    </source>
</reference>
<keyword evidence="3" id="KW-0472">Membrane</keyword>
<accession>R1CWU6</accession>
<dbReference type="PIRSF" id="PIRSF000709">
    <property type="entry name" value="6PFK_2-Ptase"/>
    <property type="match status" value="1"/>
</dbReference>
<feature type="active site" description="Proton donor/acceptor" evidence="1">
    <location>
        <position position="83"/>
    </location>
</feature>
<comment type="caution">
    <text evidence="4">The sequence shown here is derived from an EMBL/GenBank/DDBJ whole genome shotgun (WGS) entry which is preliminary data.</text>
</comment>
<dbReference type="SMART" id="SM00855">
    <property type="entry name" value="PGAM"/>
    <property type="match status" value="1"/>
</dbReference>
<evidence type="ECO:0000313" key="5">
    <source>
        <dbReference type="Proteomes" id="UP000013378"/>
    </source>
</evidence>
<keyword evidence="3" id="KW-0812">Transmembrane</keyword>
<dbReference type="GO" id="GO:0016791">
    <property type="term" value="F:phosphatase activity"/>
    <property type="evidence" value="ECO:0007669"/>
    <property type="project" value="TreeGrafter"/>
</dbReference>
<evidence type="ECO:0000313" key="4">
    <source>
        <dbReference type="EMBL" id="EOD01099.1"/>
    </source>
</evidence>
<feature type="binding site" evidence="2">
    <location>
        <begin position="8"/>
        <end position="15"/>
    </location>
    <ligand>
        <name>substrate</name>
    </ligand>
</feature>
<dbReference type="Gene3D" id="3.40.50.1240">
    <property type="entry name" value="Phosphoglycerate mutase-like"/>
    <property type="match status" value="1"/>
</dbReference>
<dbReference type="InterPro" id="IPR013078">
    <property type="entry name" value="His_Pase_superF_clade-1"/>
</dbReference>
<dbReference type="EMBL" id="ARZA01000086">
    <property type="protein sequence ID" value="EOD01099.1"/>
    <property type="molecule type" value="Genomic_DNA"/>
</dbReference>
<organism evidence="4 5">
    <name type="scientific">Caldisalinibacter kiritimatiensis</name>
    <dbReference type="NCBI Taxonomy" id="1304284"/>
    <lineage>
        <taxon>Bacteria</taxon>
        <taxon>Bacillati</taxon>
        <taxon>Bacillota</taxon>
        <taxon>Tissierellia</taxon>
        <taxon>Tissierellales</taxon>
        <taxon>Thermohalobacteraceae</taxon>
        <taxon>Caldisalinibacter</taxon>
    </lineage>
</organism>
<dbReference type="PANTHER" id="PTHR48100">
    <property type="entry name" value="BROAD-SPECIFICITY PHOSPHATASE YOR283W-RELATED"/>
    <property type="match status" value="1"/>
</dbReference>
<dbReference type="CDD" id="cd07067">
    <property type="entry name" value="HP_PGM_like"/>
    <property type="match status" value="1"/>
</dbReference>
<protein>
    <submittedName>
        <fullName evidence="4">Phosphoglycerate mutase</fullName>
    </submittedName>
</protein>
<evidence type="ECO:0000256" key="3">
    <source>
        <dbReference type="SAM" id="Phobius"/>
    </source>
</evidence>
<dbReference type="GO" id="GO:0005737">
    <property type="term" value="C:cytoplasm"/>
    <property type="evidence" value="ECO:0007669"/>
    <property type="project" value="TreeGrafter"/>
</dbReference>
<dbReference type="InterPro" id="IPR029033">
    <property type="entry name" value="His_PPase_superfam"/>
</dbReference>
<dbReference type="Pfam" id="PF00300">
    <property type="entry name" value="His_Phos_1"/>
    <property type="match status" value="1"/>
</dbReference>
<name>R1CWU6_9FIRM</name>
<dbReference type="AlphaFoldDB" id="R1CWU6"/>
<gene>
    <name evidence="4" type="ORF">L21TH_0862</name>
</gene>
<keyword evidence="5" id="KW-1185">Reference proteome</keyword>
<dbReference type="STRING" id="1304284.L21TH_0862"/>
<keyword evidence="3" id="KW-1133">Transmembrane helix</keyword>